<gene>
    <name evidence="1" type="ORF">C5167_042261</name>
</gene>
<dbReference type="Gramene" id="RZC79683">
    <property type="protein sequence ID" value="RZC79683"/>
    <property type="gene ID" value="C5167_042261"/>
</dbReference>
<evidence type="ECO:0000313" key="1">
    <source>
        <dbReference type="EMBL" id="RZC79683.1"/>
    </source>
</evidence>
<accession>A0A4Y7L2B8</accession>
<keyword evidence="2" id="KW-1185">Reference proteome</keyword>
<evidence type="ECO:0000313" key="2">
    <source>
        <dbReference type="Proteomes" id="UP000316621"/>
    </source>
</evidence>
<proteinExistence type="predicted"/>
<dbReference type="AlphaFoldDB" id="A0A4Y7L2B8"/>
<organism evidence="1 2">
    <name type="scientific">Papaver somniferum</name>
    <name type="common">Opium poppy</name>
    <dbReference type="NCBI Taxonomy" id="3469"/>
    <lineage>
        <taxon>Eukaryota</taxon>
        <taxon>Viridiplantae</taxon>
        <taxon>Streptophyta</taxon>
        <taxon>Embryophyta</taxon>
        <taxon>Tracheophyta</taxon>
        <taxon>Spermatophyta</taxon>
        <taxon>Magnoliopsida</taxon>
        <taxon>Ranunculales</taxon>
        <taxon>Papaveraceae</taxon>
        <taxon>Papaveroideae</taxon>
        <taxon>Papaver</taxon>
    </lineage>
</organism>
<dbReference type="EMBL" id="CM010724">
    <property type="protein sequence ID" value="RZC79683.1"/>
    <property type="molecule type" value="Genomic_DNA"/>
</dbReference>
<dbReference type="Proteomes" id="UP000316621">
    <property type="component" value="Chromosome 10"/>
</dbReference>
<protein>
    <submittedName>
        <fullName evidence="1">Uncharacterized protein</fullName>
    </submittedName>
</protein>
<name>A0A4Y7L2B8_PAPSO</name>
<sequence length="132" mass="14487">MLSLINESVLVVEVQVLEEDEEAVAVKMVVLEQNIGTLLNSTIRAKVITSGAELPNKRVQRCRQVMEVLISEYESSRRVVGVCKWYRCSFGVDRCMLGVNITGTGAAAVKTVVVGVVGFMDSRLDIPETLDL</sequence>
<reference evidence="1 2" key="1">
    <citation type="journal article" date="2018" name="Science">
        <title>The opium poppy genome and morphinan production.</title>
        <authorList>
            <person name="Guo L."/>
            <person name="Winzer T."/>
            <person name="Yang X."/>
            <person name="Li Y."/>
            <person name="Ning Z."/>
            <person name="He Z."/>
            <person name="Teodor R."/>
            <person name="Lu Y."/>
            <person name="Bowser T.A."/>
            <person name="Graham I.A."/>
            <person name="Ye K."/>
        </authorList>
    </citation>
    <scope>NUCLEOTIDE SEQUENCE [LARGE SCALE GENOMIC DNA]</scope>
    <source>
        <strain evidence="2">cv. HN1</strain>
        <tissue evidence="1">Leaves</tissue>
    </source>
</reference>